<organism evidence="2 3">
    <name type="scientific">Mesobacillus subterraneus</name>
    <dbReference type="NCBI Taxonomy" id="285983"/>
    <lineage>
        <taxon>Bacteria</taxon>
        <taxon>Bacillati</taxon>
        <taxon>Bacillota</taxon>
        <taxon>Bacilli</taxon>
        <taxon>Bacillales</taxon>
        <taxon>Bacillaceae</taxon>
        <taxon>Mesobacillus</taxon>
    </lineage>
</organism>
<name>A0A0D6ZA66_9BACI</name>
<dbReference type="PROSITE" id="PS50005">
    <property type="entry name" value="TPR"/>
    <property type="match status" value="1"/>
</dbReference>
<dbReference type="PATRIC" id="fig|285983.3.peg.303"/>
<dbReference type="InterPro" id="IPR011990">
    <property type="entry name" value="TPR-like_helical_dom_sf"/>
</dbReference>
<dbReference type="Pfam" id="PF14559">
    <property type="entry name" value="TPR_19"/>
    <property type="match status" value="1"/>
</dbReference>
<dbReference type="SUPFAM" id="SSF116965">
    <property type="entry name" value="Hypothetical protein MPN330"/>
    <property type="match status" value="1"/>
</dbReference>
<dbReference type="InterPro" id="IPR019734">
    <property type="entry name" value="TPR_rpt"/>
</dbReference>
<keyword evidence="1" id="KW-0802">TPR repeat</keyword>
<accession>A0A0D6ZA66</accession>
<evidence type="ECO:0000256" key="1">
    <source>
        <dbReference type="PROSITE-ProRule" id="PRU00339"/>
    </source>
</evidence>
<dbReference type="Proteomes" id="UP000032512">
    <property type="component" value="Unassembled WGS sequence"/>
</dbReference>
<reference evidence="2 3" key="1">
    <citation type="submission" date="2015-01" db="EMBL/GenBank/DDBJ databases">
        <title>Draft genome sequences of the supercritical CO2 tolerant bacteria Bacillus subterraneus MITOT1 and Bacillus cereus MIT0214.</title>
        <authorList>
            <person name="Peet K.C."/>
            <person name="Thompson J.R."/>
        </authorList>
    </citation>
    <scope>NUCLEOTIDE SEQUENCE [LARGE SCALE GENOMIC DNA]</scope>
    <source>
        <strain evidence="2 3">MITOT1</strain>
    </source>
</reference>
<dbReference type="Gene3D" id="1.25.40.10">
    <property type="entry name" value="Tetratricopeptide repeat domain"/>
    <property type="match status" value="1"/>
</dbReference>
<evidence type="ECO:0000313" key="3">
    <source>
        <dbReference type="Proteomes" id="UP000032512"/>
    </source>
</evidence>
<dbReference type="AlphaFoldDB" id="A0A0D6ZA66"/>
<protein>
    <submittedName>
        <fullName evidence="2">Uncharacterized protein</fullName>
    </submittedName>
</protein>
<proteinExistence type="predicted"/>
<comment type="caution">
    <text evidence="2">The sequence shown here is derived from an EMBL/GenBank/DDBJ whole genome shotgun (WGS) entry which is preliminary data.</text>
</comment>
<gene>
    <name evidence="2" type="ORF">UB32_08915</name>
</gene>
<feature type="repeat" description="TPR" evidence="1">
    <location>
        <begin position="20"/>
        <end position="53"/>
    </location>
</feature>
<dbReference type="SMART" id="SM00028">
    <property type="entry name" value="TPR"/>
    <property type="match status" value="1"/>
</dbReference>
<dbReference type="EMBL" id="JXIQ01000071">
    <property type="protein sequence ID" value="KIY22402.1"/>
    <property type="molecule type" value="Genomic_DNA"/>
</dbReference>
<sequence length="342" mass="39551">MYMKKQDSNKDNLILFPGLGMRLLEKGLEYLKQQKYRDALQYLEQALEFEPENSDLYVGLVLAHYETGNLKQAKEIAAEMLKSGRGDYGKVIEIYLMILVQLNEYQEVVTTIEGLLEEQEIPREKHEHFMKMLEFGRKMNNGAEKQEGTERDDEQPEELEFDLFVLADINKQALALGNLTNVNIRPYIKGLKKYAESEEGNPFIKTMLVNILREQEYSEEMAVSKFGWKESFTPALLPDVKEYMEASGVLPLLADVIENDDPVLNEQVQSLVERYFFLLYPFKTPVGSPNDWAGAIHFIANEYYGFDNPLGEFADLYSSHHEEAAKVLRFIRELEEISYPII</sequence>
<evidence type="ECO:0000313" key="2">
    <source>
        <dbReference type="EMBL" id="KIY22402.1"/>
    </source>
</evidence>
<keyword evidence="3" id="KW-1185">Reference proteome</keyword>
<dbReference type="SUPFAM" id="SSF48452">
    <property type="entry name" value="TPR-like"/>
    <property type="match status" value="1"/>
</dbReference>